<dbReference type="Pfam" id="PF05277">
    <property type="entry name" value="DUF726"/>
    <property type="match status" value="2"/>
</dbReference>
<keyword evidence="4 7" id="KW-1133">Transmembrane helix</keyword>
<evidence type="ECO:0000313" key="10">
    <source>
        <dbReference type="EMBL" id="KAE9332682.1"/>
    </source>
</evidence>
<feature type="transmembrane region" description="Helical" evidence="7">
    <location>
        <begin position="287"/>
        <end position="311"/>
    </location>
</feature>
<dbReference type="InterPro" id="IPR007941">
    <property type="entry name" value="DUF726"/>
</dbReference>
<evidence type="ECO:0000256" key="6">
    <source>
        <dbReference type="SAM" id="MobiDB-lite"/>
    </source>
</evidence>
<evidence type="ECO:0000313" key="13">
    <source>
        <dbReference type="Proteomes" id="UP000435112"/>
    </source>
</evidence>
<evidence type="ECO:0000313" key="9">
    <source>
        <dbReference type="EMBL" id="KAE9017039.1"/>
    </source>
</evidence>
<name>A0A6A3L8H1_9STRA</name>
<dbReference type="OrthoDB" id="277931at2759"/>
<feature type="region of interest" description="Disordered" evidence="6">
    <location>
        <begin position="443"/>
        <end position="464"/>
    </location>
</feature>
<dbReference type="Proteomes" id="UP000435112">
    <property type="component" value="Unassembled WGS sequence"/>
</dbReference>
<evidence type="ECO:0000313" key="12">
    <source>
        <dbReference type="Proteomes" id="UP000434957"/>
    </source>
</evidence>
<evidence type="ECO:0000313" key="8">
    <source>
        <dbReference type="EMBL" id="KAE9012123.1"/>
    </source>
</evidence>
<dbReference type="PANTHER" id="PTHR17920">
    <property type="entry name" value="TRANSMEMBRANE AND COILED-COIL DOMAIN-CONTAINING PROTEIN 4 TMCO4"/>
    <property type="match status" value="1"/>
</dbReference>
<dbReference type="SUPFAM" id="SSF53474">
    <property type="entry name" value="alpha/beta-Hydrolases"/>
    <property type="match status" value="1"/>
</dbReference>
<evidence type="ECO:0000256" key="1">
    <source>
        <dbReference type="ARBA" id="ARBA00004141"/>
    </source>
</evidence>
<feature type="region of interest" description="Disordered" evidence="6">
    <location>
        <begin position="1"/>
        <end position="22"/>
    </location>
</feature>
<dbReference type="EMBL" id="QXFT01000951">
    <property type="protein sequence ID" value="KAE9332682.1"/>
    <property type="molecule type" value="Genomic_DNA"/>
</dbReference>
<gene>
    <name evidence="9" type="ORF">PR001_g14507</name>
    <name evidence="8" type="ORF">PR002_g14891</name>
    <name evidence="10" type="ORF">PR003_g14389</name>
</gene>
<evidence type="ECO:0000256" key="4">
    <source>
        <dbReference type="ARBA" id="ARBA00022989"/>
    </source>
</evidence>
<evidence type="ECO:0000313" key="11">
    <source>
        <dbReference type="Proteomes" id="UP000429607"/>
    </source>
</evidence>
<dbReference type="AlphaFoldDB" id="A0A6A3L8H1"/>
<evidence type="ECO:0000256" key="2">
    <source>
        <dbReference type="ARBA" id="ARBA00009824"/>
    </source>
</evidence>
<comment type="caution">
    <text evidence="8">The sequence shown here is derived from an EMBL/GenBank/DDBJ whole genome shotgun (WGS) entry which is preliminary data.</text>
</comment>
<organism evidence="8 13">
    <name type="scientific">Phytophthora rubi</name>
    <dbReference type="NCBI Taxonomy" id="129364"/>
    <lineage>
        <taxon>Eukaryota</taxon>
        <taxon>Sar</taxon>
        <taxon>Stramenopiles</taxon>
        <taxon>Oomycota</taxon>
        <taxon>Peronosporomycetes</taxon>
        <taxon>Peronosporales</taxon>
        <taxon>Peronosporaceae</taxon>
        <taxon>Phytophthora</taxon>
    </lineage>
</organism>
<sequence>MKKLLRSRSSRAASSPPPQRARAASVATEFSMDFLSESQKRGVAGVVACLLPAVTDGSGDLNWSKSFLQLLIEHFVGLSSAQTEAYLPILTSRSLELTQKAHEPSCATVEELDPAPFLALIVPDREAAGGLKRWTNKFKHKPRHGPIYHNNNPKNGSVDAPFEAELLTTESFRLEVVKRLLWFTVKSVGYDARARTLLRRLMLAMQLQWRDVTREEVEIGQTLFAEATAMPLDKVAAKPKLWGDWKRNAAIGAAAVTGGALLAVTGGLAAPAIAASLTALGGAGVTIGAAVGSTVGVTATTVLFGTAGAGVMGMKADTRTRGVHDFSFDLVSAGDGMNVYICVSGWLDDDDPPVRGFRRAWGDSREYLRTFYRQRNPEKVEQVDQVMDRYKGREDEFFAILRRKYGIEAGSPENDPLGIADLSRMSIADQDARYSDFTSLNSDSNAISTSTASTRTSSGSGGSVWELGTKHEPLRAWRWKDRFPQGDQYCLVWEEAGLRRFGKSMRTFAAEQVSTYATAELVKYTALAALFAAIAIPRVIFRLADIIDNAWTVTMNAADASGKLLADALRQREQGLRPVTLIGYGMGARLIFSCLKELAKSDSLDEACGIVENAVLLGSPVPLARDDWTNARRVVSGRLINGYSDKDWMLGIMYRYQGWALNSAGIAPIDIAGVENVDLSEVIGGHLEYKSKIGVIMDMLQLEG</sequence>
<dbReference type="InterPro" id="IPR029058">
    <property type="entry name" value="AB_hydrolase_fold"/>
</dbReference>
<feature type="transmembrane region" description="Helical" evidence="7">
    <location>
        <begin position="249"/>
        <end position="275"/>
    </location>
</feature>
<dbReference type="EMBL" id="QXFU01001053">
    <property type="protein sequence ID" value="KAE9012123.1"/>
    <property type="molecule type" value="Genomic_DNA"/>
</dbReference>
<comment type="subcellular location">
    <subcellularLocation>
        <location evidence="1">Membrane</location>
        <topology evidence="1">Multi-pass membrane protein</topology>
    </subcellularLocation>
</comment>
<feature type="compositionally biased region" description="Low complexity" evidence="6">
    <location>
        <begin position="448"/>
        <end position="458"/>
    </location>
</feature>
<reference evidence="11 13" key="1">
    <citation type="submission" date="2018-09" db="EMBL/GenBank/DDBJ databases">
        <title>Genomic investigation of the strawberry pathogen Phytophthora fragariae indicates pathogenicity is determined by transcriptional variation in three key races.</title>
        <authorList>
            <person name="Adams T.M."/>
            <person name="Armitage A.D."/>
            <person name="Sobczyk M.K."/>
            <person name="Bates H.J."/>
            <person name="Dunwell J.M."/>
            <person name="Nellist C.F."/>
            <person name="Harrison R.J."/>
        </authorList>
    </citation>
    <scope>NUCLEOTIDE SEQUENCE [LARGE SCALE GENOMIC DNA]</scope>
    <source>
        <strain evidence="9 11">SCRP249</strain>
        <strain evidence="8 13">SCRP324</strain>
        <strain evidence="10 12">SCRP333</strain>
    </source>
</reference>
<accession>A0A6A3L8H1</accession>
<dbReference type="PANTHER" id="PTHR17920:SF3">
    <property type="entry name" value="TRANSMEMBRANE AND COILED-COIL DOMAIN-CONTAINING PROTEIN 4"/>
    <property type="match status" value="1"/>
</dbReference>
<evidence type="ECO:0008006" key="14">
    <source>
        <dbReference type="Google" id="ProtNLM"/>
    </source>
</evidence>
<dbReference type="Proteomes" id="UP000429607">
    <property type="component" value="Unassembled WGS sequence"/>
</dbReference>
<dbReference type="Proteomes" id="UP000434957">
    <property type="component" value="Unassembled WGS sequence"/>
</dbReference>
<dbReference type="GO" id="GO:0016020">
    <property type="term" value="C:membrane"/>
    <property type="evidence" value="ECO:0007669"/>
    <property type="project" value="UniProtKB-SubCell"/>
</dbReference>
<evidence type="ECO:0000256" key="3">
    <source>
        <dbReference type="ARBA" id="ARBA00022692"/>
    </source>
</evidence>
<keyword evidence="5 7" id="KW-0472">Membrane</keyword>
<evidence type="ECO:0000256" key="5">
    <source>
        <dbReference type="ARBA" id="ARBA00023136"/>
    </source>
</evidence>
<protein>
    <recommendedName>
        <fullName evidence="14">DUF726 domain-containing protein</fullName>
    </recommendedName>
</protein>
<comment type="similarity">
    <text evidence="2">Belongs to the TMCO4 family.</text>
</comment>
<proteinExistence type="inferred from homology"/>
<evidence type="ECO:0000256" key="7">
    <source>
        <dbReference type="SAM" id="Phobius"/>
    </source>
</evidence>
<keyword evidence="12" id="KW-1185">Reference proteome</keyword>
<feature type="compositionally biased region" description="Low complexity" evidence="6">
    <location>
        <begin position="10"/>
        <end position="22"/>
    </location>
</feature>
<dbReference type="EMBL" id="QXFV01001043">
    <property type="protein sequence ID" value="KAE9017039.1"/>
    <property type="molecule type" value="Genomic_DNA"/>
</dbReference>
<keyword evidence="3 7" id="KW-0812">Transmembrane</keyword>